<gene>
    <name evidence="1" type="ORF">FHU39_003035</name>
</gene>
<dbReference type="InterPro" id="IPR046828">
    <property type="entry name" value="RepSA"/>
</dbReference>
<dbReference type="Proteomes" id="UP000559182">
    <property type="component" value="Unassembled WGS sequence"/>
</dbReference>
<protein>
    <recommendedName>
        <fullName evidence="3">Replication initiation protein</fullName>
    </recommendedName>
</protein>
<sequence length="515" mass="56098">MSSDALSPSEFAGFGESAPLDVPGLDSAHAAVWARGRFSSRAWDAWSQAAASVGHCSRPVRLHGSSVTVDRRTGEVLSSFRSTDAPLGVLLRRCGNRRDHVCPSCSRLYARDTFEMIRAGVQGGKQVPQTVADNPLVFLTVTAPSFGLVHGTRHGGACRPRRRDDRTRCPHGRATWCQGRHNTGDAEVGSPLCPDCYDYASHVIWQWWAPELWRRLTIEVRRRLADQLGVRESRLGTVASLQYAKVAEYQARGLIHFHALVRLDGPKTDGIGAPASPLVDGRDLAALLAAAVAKVSYTPPLLDQADTPRVLRLGQQVDTRAVRIGARTDDPAGPVTPGQVAGYLTKYATKGATAAASVDRRSTTPHLARVRCTCVVLADRSRAADRDGSPDPYALLGRWSHMLGFRGHFSTKSRAYSITLGALRRARARWQAIAADSRRSGHPIDTAELEARLLAADDAESTLVVGSWAYAGTGWEDSTEAALATATAARAREYDQWRAQHHKTRRNALEVKEIR</sequence>
<evidence type="ECO:0008006" key="3">
    <source>
        <dbReference type="Google" id="ProtNLM"/>
    </source>
</evidence>
<evidence type="ECO:0000313" key="2">
    <source>
        <dbReference type="Proteomes" id="UP000559182"/>
    </source>
</evidence>
<reference evidence="1 2" key="1">
    <citation type="submission" date="2020-08" db="EMBL/GenBank/DDBJ databases">
        <title>Sequencing the genomes of 1000 actinobacteria strains.</title>
        <authorList>
            <person name="Klenk H.-P."/>
        </authorList>
    </citation>
    <scope>NUCLEOTIDE SEQUENCE [LARGE SCALE GENOMIC DNA]</scope>
    <source>
        <strain evidence="1 2">DSM 105369</strain>
    </source>
</reference>
<organism evidence="1 2">
    <name type="scientific">Flexivirga oryzae</name>
    <dbReference type="NCBI Taxonomy" id="1794944"/>
    <lineage>
        <taxon>Bacteria</taxon>
        <taxon>Bacillati</taxon>
        <taxon>Actinomycetota</taxon>
        <taxon>Actinomycetes</taxon>
        <taxon>Micrococcales</taxon>
        <taxon>Dermacoccaceae</taxon>
        <taxon>Flexivirga</taxon>
    </lineage>
</organism>
<name>A0A839N6W9_9MICO</name>
<dbReference type="AlphaFoldDB" id="A0A839N6W9"/>
<comment type="caution">
    <text evidence="1">The sequence shown here is derived from an EMBL/GenBank/DDBJ whole genome shotgun (WGS) entry which is preliminary data.</text>
</comment>
<dbReference type="EMBL" id="JACHVQ010000002">
    <property type="protein sequence ID" value="MBB2893017.1"/>
    <property type="molecule type" value="Genomic_DNA"/>
</dbReference>
<dbReference type="Pfam" id="PF20199">
    <property type="entry name" value="RepSA"/>
    <property type="match status" value="1"/>
</dbReference>
<accession>A0A839N6W9</accession>
<evidence type="ECO:0000313" key="1">
    <source>
        <dbReference type="EMBL" id="MBB2893017.1"/>
    </source>
</evidence>
<keyword evidence="2" id="KW-1185">Reference proteome</keyword>
<proteinExistence type="predicted"/>